<evidence type="ECO:0000256" key="9">
    <source>
        <dbReference type="SAM" id="Phobius"/>
    </source>
</evidence>
<keyword evidence="7 9" id="KW-0472">Membrane</keyword>
<keyword evidence="5 9" id="KW-0812">Transmembrane</keyword>
<feature type="transmembrane region" description="Helical" evidence="9">
    <location>
        <begin position="402"/>
        <end position="428"/>
    </location>
</feature>
<keyword evidence="4" id="KW-1003">Cell membrane</keyword>
<dbReference type="EMBL" id="NRRL01000059">
    <property type="protein sequence ID" value="MBK1669722.1"/>
    <property type="molecule type" value="Genomic_DNA"/>
</dbReference>
<reference evidence="10 11" key="1">
    <citation type="journal article" date="2020" name="Microorganisms">
        <title>Osmotic Adaptation and Compatible Solute Biosynthesis of Phototrophic Bacteria as Revealed from Genome Analyses.</title>
        <authorList>
            <person name="Imhoff J.F."/>
            <person name="Rahn T."/>
            <person name="Kunzel S."/>
            <person name="Keller A."/>
            <person name="Neulinger S.C."/>
        </authorList>
    </citation>
    <scope>NUCLEOTIDE SEQUENCE [LARGE SCALE GENOMIC DNA]</scope>
    <source>
        <strain evidence="10 11">DSM 9895</strain>
    </source>
</reference>
<keyword evidence="6 9" id="KW-1133">Transmembrane helix</keyword>
<evidence type="ECO:0000313" key="11">
    <source>
        <dbReference type="Proteomes" id="UP001296873"/>
    </source>
</evidence>
<accession>A0ABS1DHZ8</accession>
<evidence type="ECO:0008006" key="12">
    <source>
        <dbReference type="Google" id="ProtNLM"/>
    </source>
</evidence>
<feature type="transmembrane region" description="Helical" evidence="9">
    <location>
        <begin position="153"/>
        <end position="173"/>
    </location>
</feature>
<sequence length="541" mass="58046">MADSYQKQVATRRLLVFPHVAAPVFVASAVLIFAFVGLGIGYHAAMAGIARQIHLWIADNLGWFYTGAVAVFPVFAVALAVSRYGDVRLGDPLERPKYRRVTWFAMLFSAGMGIGLLFWSVAEPLSHYLAPPYGEGGTREAGHLALRLTFFHWGLHAWAIYVVTALGLAFFAFRHKLPLSLRSVFYPLVGDRIYGSFGHVVDVFAVIGTMFGVATSLGLGVMQVNSGLDYLFDIGQSHTAQLLLIAGITAAATASVVSGLDNGIAKLSRVNVFAALVMLVSVLALGPTSFLLDAFLEGTGEYLHKLIELSLWTQATEDGSWQADWTLFYWGWWISWSPFVGTFIARVSRGRTIREFVIGVLLVPTIAVMLWMTVFGASAIYVQHTGAAALAGYVDGEVSQAFFALLDALPGATATAALATVIVMLFFVTSSDSGSLVIDMLTAGGHDDPPRVQRVFWAITEGVVAATLLLGGGLQALQTAAITTGLPIAAILLLLCYTLYRGLATERIATNAEDEGPESSAKRMGLETRAVGEGDPTSHRA</sequence>
<feature type="compositionally biased region" description="Basic and acidic residues" evidence="8">
    <location>
        <begin position="520"/>
        <end position="541"/>
    </location>
</feature>
<feature type="transmembrane region" description="Helical" evidence="9">
    <location>
        <begin position="327"/>
        <end position="345"/>
    </location>
</feature>
<feature type="transmembrane region" description="Helical" evidence="9">
    <location>
        <begin position="480"/>
        <end position="500"/>
    </location>
</feature>
<dbReference type="PROSITE" id="PS01303">
    <property type="entry name" value="BCCT"/>
    <property type="match status" value="1"/>
</dbReference>
<comment type="caution">
    <text evidence="10">The sequence shown here is derived from an EMBL/GenBank/DDBJ whole genome shotgun (WGS) entry which is preliminary data.</text>
</comment>
<evidence type="ECO:0000313" key="10">
    <source>
        <dbReference type="EMBL" id="MBK1669722.1"/>
    </source>
</evidence>
<dbReference type="PANTHER" id="PTHR30047">
    <property type="entry name" value="HIGH-AFFINITY CHOLINE TRANSPORT PROTEIN-RELATED"/>
    <property type="match status" value="1"/>
</dbReference>
<dbReference type="NCBIfam" id="TIGR00842">
    <property type="entry name" value="bcct"/>
    <property type="match status" value="1"/>
</dbReference>
<evidence type="ECO:0000256" key="2">
    <source>
        <dbReference type="ARBA" id="ARBA00005658"/>
    </source>
</evidence>
<feature type="transmembrane region" description="Helical" evidence="9">
    <location>
        <begin position="20"/>
        <end position="42"/>
    </location>
</feature>
<evidence type="ECO:0000256" key="4">
    <source>
        <dbReference type="ARBA" id="ARBA00022475"/>
    </source>
</evidence>
<feature type="transmembrane region" description="Helical" evidence="9">
    <location>
        <begin position="272"/>
        <end position="292"/>
    </location>
</feature>
<evidence type="ECO:0000256" key="6">
    <source>
        <dbReference type="ARBA" id="ARBA00022989"/>
    </source>
</evidence>
<evidence type="ECO:0000256" key="7">
    <source>
        <dbReference type="ARBA" id="ARBA00023136"/>
    </source>
</evidence>
<feature type="transmembrane region" description="Helical" evidence="9">
    <location>
        <begin position="357"/>
        <end position="382"/>
    </location>
</feature>
<evidence type="ECO:0000256" key="3">
    <source>
        <dbReference type="ARBA" id="ARBA00022448"/>
    </source>
</evidence>
<comment type="similarity">
    <text evidence="2">Belongs to the BCCT transporter (TC 2.A.15) family.</text>
</comment>
<evidence type="ECO:0000256" key="5">
    <source>
        <dbReference type="ARBA" id="ARBA00022692"/>
    </source>
</evidence>
<dbReference type="InterPro" id="IPR018093">
    <property type="entry name" value="BCCT_CS"/>
</dbReference>
<protein>
    <recommendedName>
        <fullName evidence="12">Choline transporter</fullName>
    </recommendedName>
</protein>
<evidence type="ECO:0000256" key="1">
    <source>
        <dbReference type="ARBA" id="ARBA00004651"/>
    </source>
</evidence>
<feature type="region of interest" description="Disordered" evidence="8">
    <location>
        <begin position="511"/>
        <end position="541"/>
    </location>
</feature>
<dbReference type="InterPro" id="IPR000060">
    <property type="entry name" value="BCCT_transptr"/>
</dbReference>
<organism evidence="10 11">
    <name type="scientific">Rhodovibrio sodomensis</name>
    <dbReference type="NCBI Taxonomy" id="1088"/>
    <lineage>
        <taxon>Bacteria</taxon>
        <taxon>Pseudomonadati</taxon>
        <taxon>Pseudomonadota</taxon>
        <taxon>Alphaproteobacteria</taxon>
        <taxon>Rhodospirillales</taxon>
        <taxon>Rhodovibrionaceae</taxon>
        <taxon>Rhodovibrio</taxon>
    </lineage>
</organism>
<feature type="transmembrane region" description="Helical" evidence="9">
    <location>
        <begin position="101"/>
        <end position="122"/>
    </location>
</feature>
<proteinExistence type="inferred from homology"/>
<feature type="transmembrane region" description="Helical" evidence="9">
    <location>
        <begin position="239"/>
        <end position="260"/>
    </location>
</feature>
<feature type="transmembrane region" description="Helical" evidence="9">
    <location>
        <begin position="455"/>
        <end position="474"/>
    </location>
</feature>
<comment type="subcellular location">
    <subcellularLocation>
        <location evidence="1">Cell membrane</location>
        <topology evidence="1">Multi-pass membrane protein</topology>
    </subcellularLocation>
</comment>
<feature type="transmembrane region" description="Helical" evidence="9">
    <location>
        <begin position="193"/>
        <end position="219"/>
    </location>
</feature>
<dbReference type="Pfam" id="PF02028">
    <property type="entry name" value="BCCT"/>
    <property type="match status" value="1"/>
</dbReference>
<name>A0ABS1DHZ8_9PROT</name>
<gene>
    <name evidence="10" type="ORF">CKO28_16910</name>
</gene>
<keyword evidence="3" id="KW-0813">Transport</keyword>
<dbReference type="Proteomes" id="UP001296873">
    <property type="component" value="Unassembled WGS sequence"/>
</dbReference>
<feature type="transmembrane region" description="Helical" evidence="9">
    <location>
        <begin position="62"/>
        <end position="81"/>
    </location>
</feature>
<evidence type="ECO:0000256" key="8">
    <source>
        <dbReference type="SAM" id="MobiDB-lite"/>
    </source>
</evidence>
<keyword evidence="11" id="KW-1185">Reference proteome</keyword>
<dbReference type="PANTHER" id="PTHR30047:SF7">
    <property type="entry name" value="HIGH-AFFINITY CHOLINE TRANSPORT PROTEIN"/>
    <property type="match status" value="1"/>
</dbReference>